<dbReference type="InterPro" id="IPR044911">
    <property type="entry name" value="V-type_ATPase_csu/dsu_dom_3"/>
</dbReference>
<dbReference type="InterPro" id="IPR002843">
    <property type="entry name" value="ATPase_V0-cplx_csu/dsu"/>
</dbReference>
<proteinExistence type="predicted"/>
<protein>
    <recommendedName>
        <fullName evidence="5">ATPase</fullName>
    </recommendedName>
</protein>
<keyword evidence="2" id="KW-0406">Ion transport</keyword>
<dbReference type="AlphaFoldDB" id="A0A412G6W5"/>
<evidence type="ECO:0000256" key="1">
    <source>
        <dbReference type="ARBA" id="ARBA00022448"/>
    </source>
</evidence>
<dbReference type="Pfam" id="PF01992">
    <property type="entry name" value="vATP-synt_AC39"/>
    <property type="match status" value="1"/>
</dbReference>
<dbReference type="GeneID" id="83014127"/>
<dbReference type="Proteomes" id="UP000284178">
    <property type="component" value="Unassembled WGS sequence"/>
</dbReference>
<keyword evidence="1" id="KW-0813">Transport</keyword>
<accession>A0A412G6W5</accession>
<evidence type="ECO:0000313" key="3">
    <source>
        <dbReference type="EMBL" id="RGR77040.1"/>
    </source>
</evidence>
<keyword evidence="4" id="KW-1185">Reference proteome</keyword>
<dbReference type="GO" id="GO:0046961">
    <property type="term" value="F:proton-transporting ATPase activity, rotational mechanism"/>
    <property type="evidence" value="ECO:0007669"/>
    <property type="project" value="InterPro"/>
</dbReference>
<organism evidence="3 4">
    <name type="scientific">Holdemania filiformis</name>
    <dbReference type="NCBI Taxonomy" id="61171"/>
    <lineage>
        <taxon>Bacteria</taxon>
        <taxon>Bacillati</taxon>
        <taxon>Bacillota</taxon>
        <taxon>Erysipelotrichia</taxon>
        <taxon>Erysipelotrichales</taxon>
        <taxon>Erysipelotrichaceae</taxon>
        <taxon>Holdemania</taxon>
    </lineage>
</organism>
<evidence type="ECO:0000256" key="2">
    <source>
        <dbReference type="ARBA" id="ARBA00023065"/>
    </source>
</evidence>
<evidence type="ECO:0008006" key="5">
    <source>
        <dbReference type="Google" id="ProtNLM"/>
    </source>
</evidence>
<dbReference type="Gene3D" id="1.10.132.50">
    <property type="entry name" value="ATP synthase (C/AC39) subunit, domain 3"/>
    <property type="match status" value="3"/>
</dbReference>
<evidence type="ECO:0000313" key="4">
    <source>
        <dbReference type="Proteomes" id="UP000284178"/>
    </source>
</evidence>
<name>A0A412G6W5_9FIRM</name>
<dbReference type="SUPFAM" id="SSF103486">
    <property type="entry name" value="V-type ATP synthase subunit C"/>
    <property type="match status" value="1"/>
</dbReference>
<dbReference type="EMBL" id="QRUP01000001">
    <property type="protein sequence ID" value="RGR77040.1"/>
    <property type="molecule type" value="Genomic_DNA"/>
</dbReference>
<reference evidence="3 4" key="1">
    <citation type="submission" date="2018-08" db="EMBL/GenBank/DDBJ databases">
        <title>A genome reference for cultivated species of the human gut microbiota.</title>
        <authorList>
            <person name="Zou Y."/>
            <person name="Xue W."/>
            <person name="Luo G."/>
        </authorList>
    </citation>
    <scope>NUCLEOTIDE SEQUENCE [LARGE SCALE GENOMIC DNA]</scope>
    <source>
        <strain evidence="3 4">AF24-29</strain>
    </source>
</reference>
<gene>
    <name evidence="3" type="ORF">DWY25_01730</name>
</gene>
<dbReference type="InterPro" id="IPR050873">
    <property type="entry name" value="V-ATPase_V0D/AC39_subunit"/>
</dbReference>
<dbReference type="RefSeq" id="WP_117892881.1">
    <property type="nucleotide sequence ID" value="NZ_CABJCV010000001.1"/>
</dbReference>
<comment type="caution">
    <text evidence="3">The sequence shown here is derived from an EMBL/GenBank/DDBJ whole genome shotgun (WGS) entry which is preliminary data.</text>
</comment>
<dbReference type="PANTHER" id="PTHR38682:SF1">
    <property type="entry name" value="V-TYPE ATP SYNTHASE SUBUNIT C"/>
    <property type="match status" value="1"/>
</dbReference>
<sequence>MGTASNAAMATKAKAMFGKRLTALDYQQLLQKKSIPEIASYLKNETLFREALEGYSETGLHRGQLEMLIRRDLGTRLSRLLRYASTSGDKFYRYGIMMSEVEQIMACIRAFNDEDNYKMIGELPLYIEKSTSFDIRALAQVRDFSALLEVLAKTPYADLIRPFSVTNMEDFDYTACESVLRKYFYDQVMKIVDQEFSGKVKKEIREIFLTQIELDNITRIYRSKRYFNATPAQIKKVINPVYLRIPKRELEDMIDHCNAEEFMERLARSAYHNYLDSSNFAYIEYHAQSINYNLNKRHMMFSTNPDIVLIAYLVLSETEIQNVVDIIEGVRYGIPADKINRLLIY</sequence>
<dbReference type="PANTHER" id="PTHR38682">
    <property type="entry name" value="V-TYPE ATP SYNTHASE SUBUNIT C"/>
    <property type="match status" value="1"/>
</dbReference>
<dbReference type="InterPro" id="IPR036079">
    <property type="entry name" value="ATPase_csu/dsu_sf"/>
</dbReference>